<feature type="compositionally biased region" description="Basic and acidic residues" evidence="2">
    <location>
        <begin position="237"/>
        <end position="247"/>
    </location>
</feature>
<dbReference type="InterPro" id="IPR036058">
    <property type="entry name" value="Kazal_dom_sf"/>
</dbReference>
<feature type="signal peptide" evidence="3">
    <location>
        <begin position="1"/>
        <end position="24"/>
    </location>
</feature>
<dbReference type="InterPro" id="IPR009003">
    <property type="entry name" value="Peptidase_S1_PA"/>
</dbReference>
<dbReference type="Gene3D" id="3.30.60.30">
    <property type="match status" value="1"/>
</dbReference>
<evidence type="ECO:0000259" key="4">
    <source>
        <dbReference type="Pfam" id="PF00089"/>
    </source>
</evidence>
<accession>A0A0G4GTJ7</accession>
<dbReference type="GO" id="GO:0006508">
    <property type="term" value="P:proteolysis"/>
    <property type="evidence" value="ECO:0007669"/>
    <property type="project" value="InterPro"/>
</dbReference>
<dbReference type="GO" id="GO:0004252">
    <property type="term" value="F:serine-type endopeptidase activity"/>
    <property type="evidence" value="ECO:0007669"/>
    <property type="project" value="InterPro"/>
</dbReference>
<dbReference type="SUPFAM" id="SSF100895">
    <property type="entry name" value="Kazal-type serine protease inhibitors"/>
    <property type="match status" value="1"/>
</dbReference>
<evidence type="ECO:0000313" key="6">
    <source>
        <dbReference type="Proteomes" id="UP000041254"/>
    </source>
</evidence>
<dbReference type="Proteomes" id="UP000041254">
    <property type="component" value="Unassembled WGS sequence"/>
</dbReference>
<keyword evidence="1 3" id="KW-0732">Signal</keyword>
<proteinExistence type="predicted"/>
<dbReference type="InterPro" id="IPR050966">
    <property type="entry name" value="Glutamyl_endopeptidase"/>
</dbReference>
<gene>
    <name evidence="5" type="ORF">Vbra_10310</name>
</gene>
<evidence type="ECO:0000256" key="3">
    <source>
        <dbReference type="SAM" id="SignalP"/>
    </source>
</evidence>
<keyword evidence="6" id="KW-1185">Reference proteome</keyword>
<feature type="chain" id="PRO_5005191179" description="Peptidase S1 domain-containing protein" evidence="3">
    <location>
        <begin position="25"/>
        <end position="485"/>
    </location>
</feature>
<reference evidence="5 6" key="1">
    <citation type="submission" date="2014-11" db="EMBL/GenBank/DDBJ databases">
        <authorList>
            <person name="Zhu J."/>
            <person name="Qi W."/>
            <person name="Song R."/>
        </authorList>
    </citation>
    <scope>NUCLEOTIDE SEQUENCE [LARGE SCALE GENOMIC DNA]</scope>
</reference>
<feature type="domain" description="Peptidase S1" evidence="4">
    <location>
        <begin position="278"/>
        <end position="459"/>
    </location>
</feature>
<feature type="region of interest" description="Disordered" evidence="2">
    <location>
        <begin position="225"/>
        <end position="253"/>
    </location>
</feature>
<dbReference type="SUPFAM" id="SSF50494">
    <property type="entry name" value="Trypsin-like serine proteases"/>
    <property type="match status" value="1"/>
</dbReference>
<dbReference type="CDD" id="cd00104">
    <property type="entry name" value="KAZAL_FS"/>
    <property type="match status" value="1"/>
</dbReference>
<evidence type="ECO:0000256" key="2">
    <source>
        <dbReference type="SAM" id="MobiDB-lite"/>
    </source>
</evidence>
<dbReference type="InterPro" id="IPR043504">
    <property type="entry name" value="Peptidase_S1_PA_chymotrypsin"/>
</dbReference>
<dbReference type="EMBL" id="CDMY01000802">
    <property type="protein sequence ID" value="CEM34086.1"/>
    <property type="molecule type" value="Genomic_DNA"/>
</dbReference>
<dbReference type="OrthoDB" id="551340at2759"/>
<dbReference type="AlphaFoldDB" id="A0A0G4GTJ7"/>
<dbReference type="PhylomeDB" id="A0A0G4GTJ7"/>
<name>A0A0G4GTJ7_VITBC</name>
<dbReference type="InterPro" id="IPR001254">
    <property type="entry name" value="Trypsin_dom"/>
</dbReference>
<dbReference type="Gene3D" id="2.40.10.10">
    <property type="entry name" value="Trypsin-like serine proteases"/>
    <property type="match status" value="2"/>
</dbReference>
<evidence type="ECO:0000313" key="5">
    <source>
        <dbReference type="EMBL" id="CEM34086.1"/>
    </source>
</evidence>
<dbReference type="Pfam" id="PF00089">
    <property type="entry name" value="Trypsin"/>
    <property type="match status" value="1"/>
</dbReference>
<organism evidence="5 6">
    <name type="scientific">Vitrella brassicaformis (strain CCMP3155)</name>
    <dbReference type="NCBI Taxonomy" id="1169540"/>
    <lineage>
        <taxon>Eukaryota</taxon>
        <taxon>Sar</taxon>
        <taxon>Alveolata</taxon>
        <taxon>Colpodellida</taxon>
        <taxon>Vitrellaceae</taxon>
        <taxon>Vitrella</taxon>
    </lineage>
</organism>
<dbReference type="PANTHER" id="PTHR15462:SF8">
    <property type="entry name" value="SERINE PROTEASE"/>
    <property type="match status" value="1"/>
</dbReference>
<dbReference type="InParanoid" id="A0A0G4GTJ7"/>
<evidence type="ECO:0000256" key="1">
    <source>
        <dbReference type="ARBA" id="ARBA00022729"/>
    </source>
</evidence>
<dbReference type="VEuPathDB" id="CryptoDB:Vbra_10310"/>
<dbReference type="PANTHER" id="PTHR15462">
    <property type="entry name" value="SERINE PROTEASE"/>
    <property type="match status" value="1"/>
</dbReference>
<sequence length="485" mass="53117">MWAFLSYCCRLLALLLLSAAVGECGKWNPATKIDVEHMCNCQTFSTRKWVMERDDWPEGTAGWLLSKDKRVCGSDLNTYAGPCLALCQGTSIRYRGSCPTTDPKAHSISEKRDFSAPSHVAMGGLDRVTPEHVNRFKKSGYVYVGRMKAVPITKTAMPKPYLDHDLIVKNGKTNVTFPAPKDDRPYKFVRLLANGDTFVMKHPLTEQEIDAKLEKAGILRGTTANAKTRRAGKGGRSIRDNKEDQQMSEKPGVFGPPLQPKCMFCCGEDDRQLVDDTRSFPSSATGYFDVGCTCQMISENAAISAAHCVTGDFGVMQFGKAVMGMDTMHHREPFGEADIEFAMVDVAWFNDASVATSGGMDFSVLKLKNYEGQQTGFYGIADPENCKSGSFNTDLGGYPADMQNYPTQYVHKGCALPGNCNELYPSTLCDAYPGNSGSAHLTSGDHVVRGILSSGNCAYNYSCNIGGRNARSVLYLRYEIGEGDD</sequence>
<protein>
    <recommendedName>
        <fullName evidence="4">Peptidase S1 domain-containing protein</fullName>
    </recommendedName>
</protein>